<gene>
    <name evidence="3" type="primary">groES</name>
    <name evidence="3" type="synonym">groS</name>
    <name evidence="5" type="ORF">HD592_001882</name>
</gene>
<dbReference type="Gene3D" id="2.30.33.40">
    <property type="entry name" value="GroES chaperonin"/>
    <property type="match status" value="1"/>
</dbReference>
<accession>A0A7K0K7W4</accession>
<dbReference type="NCBIfam" id="NF001530">
    <property type="entry name" value="PRK00364.1-6"/>
    <property type="match status" value="1"/>
</dbReference>
<dbReference type="PANTHER" id="PTHR10772:SF58">
    <property type="entry name" value="CO-CHAPERONIN GROES"/>
    <property type="match status" value="1"/>
</dbReference>
<dbReference type="InterPro" id="IPR020818">
    <property type="entry name" value="Chaperonin_GroES"/>
</dbReference>
<dbReference type="HAMAP" id="MF_00580">
    <property type="entry name" value="CH10"/>
    <property type="match status" value="1"/>
</dbReference>
<dbReference type="GO" id="GO:0051082">
    <property type="term" value="F:unfolded protein binding"/>
    <property type="evidence" value="ECO:0007669"/>
    <property type="project" value="TreeGrafter"/>
</dbReference>
<comment type="function">
    <text evidence="3 4">Together with the chaperonin GroEL, plays an essential role in assisting protein folding. The GroEL-GroES system forms a nano-cage that allows encapsulation of the non-native substrate proteins and provides a physical environment optimized to promote and accelerate protein folding. GroES binds to the apical surface of the GroEL ring, thereby capping the opening of the GroEL channel.</text>
</comment>
<sequence>MSISIKPLEDRIVIRQLEAERTTASGLIIPDNAKEKPQEGEVVAVGPGRIDDNGNRVPLDIKVGDTVIYSRYGGTEVKYAGEEYQIFSARDVLAIVER</sequence>
<keyword evidence="2 3" id="KW-0143">Chaperone</keyword>
<dbReference type="InterPro" id="IPR011032">
    <property type="entry name" value="GroES-like_sf"/>
</dbReference>
<dbReference type="GeneID" id="85979140"/>
<dbReference type="EMBL" id="JACHMK010000001">
    <property type="protein sequence ID" value="MBB6335317.1"/>
    <property type="molecule type" value="Genomic_DNA"/>
</dbReference>
<comment type="similarity">
    <text evidence="1 3 4">Belongs to the GroES chaperonin family.</text>
</comment>
<keyword evidence="3" id="KW-0963">Cytoplasm</keyword>
<dbReference type="CDD" id="cd00320">
    <property type="entry name" value="cpn10"/>
    <property type="match status" value="1"/>
</dbReference>
<evidence type="ECO:0000256" key="2">
    <source>
        <dbReference type="ARBA" id="ARBA00023186"/>
    </source>
</evidence>
<evidence type="ECO:0000256" key="3">
    <source>
        <dbReference type="HAMAP-Rule" id="MF_00580"/>
    </source>
</evidence>
<dbReference type="NCBIfam" id="NF001533">
    <property type="entry name" value="PRK00364.2-4"/>
    <property type="match status" value="1"/>
</dbReference>
<proteinExistence type="inferred from homology"/>
<dbReference type="GO" id="GO:0005524">
    <property type="term" value="F:ATP binding"/>
    <property type="evidence" value="ECO:0007669"/>
    <property type="project" value="InterPro"/>
</dbReference>
<name>A0A7K0K7W4_9ACTO</name>
<reference evidence="5" key="1">
    <citation type="submission" date="2020-08" db="EMBL/GenBank/DDBJ databases">
        <title>Sequencing the genomes of 1000 actinobacteria strains.</title>
        <authorList>
            <person name="Klenk H.-P."/>
        </authorList>
    </citation>
    <scope>NUCLEOTIDE SEQUENCE</scope>
    <source>
        <strain evidence="5">DSM 10695</strain>
    </source>
</reference>
<comment type="subcellular location">
    <subcellularLocation>
        <location evidence="3">Cytoplasm</location>
    </subcellularLocation>
</comment>
<dbReference type="GO" id="GO:0005737">
    <property type="term" value="C:cytoplasm"/>
    <property type="evidence" value="ECO:0007669"/>
    <property type="project" value="UniProtKB-SubCell"/>
</dbReference>
<dbReference type="AlphaFoldDB" id="A0A7K0K7W4"/>
<dbReference type="Pfam" id="PF00166">
    <property type="entry name" value="Cpn10"/>
    <property type="match status" value="1"/>
</dbReference>
<evidence type="ECO:0000313" key="6">
    <source>
        <dbReference type="Proteomes" id="UP000617426"/>
    </source>
</evidence>
<dbReference type="InterPro" id="IPR037124">
    <property type="entry name" value="Chaperonin_GroES_sf"/>
</dbReference>
<dbReference type="FunFam" id="2.30.33.40:FF:000001">
    <property type="entry name" value="10 kDa chaperonin"/>
    <property type="match status" value="1"/>
</dbReference>
<dbReference type="NCBIfam" id="NF001527">
    <property type="entry name" value="PRK00364.1-2"/>
    <property type="match status" value="1"/>
</dbReference>
<dbReference type="SUPFAM" id="SSF50129">
    <property type="entry name" value="GroES-like"/>
    <property type="match status" value="1"/>
</dbReference>
<dbReference type="Proteomes" id="UP000617426">
    <property type="component" value="Unassembled WGS sequence"/>
</dbReference>
<dbReference type="RefSeq" id="WP_184453654.1">
    <property type="nucleotide sequence ID" value="NZ_JACHMK010000001.1"/>
</dbReference>
<dbReference type="SMART" id="SM00883">
    <property type="entry name" value="Cpn10"/>
    <property type="match status" value="1"/>
</dbReference>
<comment type="subunit">
    <text evidence="3">Heptamer of 7 subunits arranged in a ring. Interacts with the chaperonin GroEL.</text>
</comment>
<dbReference type="GO" id="GO:0044183">
    <property type="term" value="F:protein folding chaperone"/>
    <property type="evidence" value="ECO:0007669"/>
    <property type="project" value="InterPro"/>
</dbReference>
<dbReference type="GO" id="GO:0046872">
    <property type="term" value="F:metal ion binding"/>
    <property type="evidence" value="ECO:0007669"/>
    <property type="project" value="TreeGrafter"/>
</dbReference>
<dbReference type="PROSITE" id="PS00681">
    <property type="entry name" value="CHAPERONINS_CPN10"/>
    <property type="match status" value="1"/>
</dbReference>
<evidence type="ECO:0000256" key="1">
    <source>
        <dbReference type="ARBA" id="ARBA00006975"/>
    </source>
</evidence>
<evidence type="ECO:0000256" key="4">
    <source>
        <dbReference type="RuleBase" id="RU000535"/>
    </source>
</evidence>
<dbReference type="InterPro" id="IPR018369">
    <property type="entry name" value="Chaprnonin_Cpn10_CS"/>
</dbReference>
<comment type="caution">
    <text evidence="5">The sequence shown here is derived from an EMBL/GenBank/DDBJ whole genome shotgun (WGS) entry which is preliminary data.</text>
</comment>
<dbReference type="NCBIfam" id="NF001534">
    <property type="entry name" value="PRK00364.2-5"/>
    <property type="match status" value="1"/>
</dbReference>
<dbReference type="NCBIfam" id="NF001531">
    <property type="entry name" value="PRK00364.2-2"/>
    <property type="match status" value="1"/>
</dbReference>
<dbReference type="PANTHER" id="PTHR10772">
    <property type="entry name" value="10 KDA HEAT SHOCK PROTEIN"/>
    <property type="match status" value="1"/>
</dbReference>
<dbReference type="GO" id="GO:0051087">
    <property type="term" value="F:protein-folding chaperone binding"/>
    <property type="evidence" value="ECO:0007669"/>
    <property type="project" value="TreeGrafter"/>
</dbReference>
<keyword evidence="6" id="KW-1185">Reference proteome</keyword>
<evidence type="ECO:0000313" key="5">
    <source>
        <dbReference type="EMBL" id="MBB6335317.1"/>
    </source>
</evidence>
<organism evidence="5 6">
    <name type="scientific">Schaalia hyovaginalis</name>
    <dbReference type="NCBI Taxonomy" id="29316"/>
    <lineage>
        <taxon>Bacteria</taxon>
        <taxon>Bacillati</taxon>
        <taxon>Actinomycetota</taxon>
        <taxon>Actinomycetes</taxon>
        <taxon>Actinomycetales</taxon>
        <taxon>Actinomycetaceae</taxon>
        <taxon>Schaalia</taxon>
    </lineage>
</organism>
<protein>
    <recommendedName>
        <fullName evidence="3">Co-chaperonin GroES</fullName>
    </recommendedName>
    <alternativeName>
        <fullName evidence="3">10 kDa chaperonin</fullName>
    </alternativeName>
    <alternativeName>
        <fullName evidence="3">Chaperonin-10</fullName>
        <shortName evidence="3">Cpn10</shortName>
    </alternativeName>
</protein>
<dbReference type="PRINTS" id="PR00297">
    <property type="entry name" value="CHAPERONIN10"/>
</dbReference>